<comment type="caution">
    <text evidence="1">The sequence shown here is derived from an EMBL/GenBank/DDBJ whole genome shotgun (WGS) entry which is preliminary data.</text>
</comment>
<name>A0A6L2J3G9_TANCI</name>
<reference evidence="1" key="1">
    <citation type="journal article" date="2019" name="Sci. Rep.">
        <title>Draft genome of Tanacetum cinerariifolium, the natural source of mosquito coil.</title>
        <authorList>
            <person name="Yamashiro T."/>
            <person name="Shiraishi A."/>
            <person name="Satake H."/>
            <person name="Nakayama K."/>
        </authorList>
    </citation>
    <scope>NUCLEOTIDE SEQUENCE</scope>
</reference>
<evidence type="ECO:0000313" key="1">
    <source>
        <dbReference type="EMBL" id="GEU31578.1"/>
    </source>
</evidence>
<proteinExistence type="predicted"/>
<dbReference type="AlphaFoldDB" id="A0A6L2J3G9"/>
<gene>
    <name evidence="1" type="ORF">Tci_003556</name>
</gene>
<dbReference type="EMBL" id="BKCJ010000265">
    <property type="protein sequence ID" value="GEU31578.1"/>
    <property type="molecule type" value="Genomic_DNA"/>
</dbReference>
<protein>
    <submittedName>
        <fullName evidence="1">Uncharacterized protein</fullName>
    </submittedName>
</protein>
<accession>A0A6L2J3G9</accession>
<organism evidence="1">
    <name type="scientific">Tanacetum cinerariifolium</name>
    <name type="common">Dalmatian daisy</name>
    <name type="synonym">Chrysanthemum cinerariifolium</name>
    <dbReference type="NCBI Taxonomy" id="118510"/>
    <lineage>
        <taxon>Eukaryota</taxon>
        <taxon>Viridiplantae</taxon>
        <taxon>Streptophyta</taxon>
        <taxon>Embryophyta</taxon>
        <taxon>Tracheophyta</taxon>
        <taxon>Spermatophyta</taxon>
        <taxon>Magnoliopsida</taxon>
        <taxon>eudicotyledons</taxon>
        <taxon>Gunneridae</taxon>
        <taxon>Pentapetalae</taxon>
        <taxon>asterids</taxon>
        <taxon>campanulids</taxon>
        <taxon>Asterales</taxon>
        <taxon>Asteraceae</taxon>
        <taxon>Asteroideae</taxon>
        <taxon>Anthemideae</taxon>
        <taxon>Anthemidinae</taxon>
        <taxon>Tanacetum</taxon>
    </lineage>
</organism>
<sequence length="73" mass="8549">MSRMSLRQKFENLSSFLKRKLSFGGVTAERDDKYGFEAWSVMIKFINLDTSLLTNEDNTNRFARSGVGWMRVY</sequence>